<gene>
    <name evidence="5" type="ORF">LVJ77_12100</name>
</gene>
<keyword evidence="2" id="KW-0378">Hydrolase</keyword>
<dbReference type="PANTHER" id="PTHR43309:SF3">
    <property type="entry name" value="5-OXOPROLINASE SUBUNIT C"/>
    <property type="match status" value="1"/>
</dbReference>
<feature type="domain" description="Carboxyltransferase" evidence="4">
    <location>
        <begin position="23"/>
        <end position="297"/>
    </location>
</feature>
<dbReference type="Gene3D" id="2.40.100.10">
    <property type="entry name" value="Cyclophilin-like"/>
    <property type="match status" value="1"/>
</dbReference>
<dbReference type="InterPro" id="IPR029000">
    <property type="entry name" value="Cyclophilin-like_dom_sf"/>
</dbReference>
<name>A0ABD8B8K9_9NEIS</name>
<protein>
    <submittedName>
        <fullName evidence="5">Biotin-dependent carboxyltransferase family protein</fullName>
    </submittedName>
</protein>
<evidence type="ECO:0000256" key="1">
    <source>
        <dbReference type="ARBA" id="ARBA00022741"/>
    </source>
</evidence>
<dbReference type="EMBL" id="CP091521">
    <property type="protein sequence ID" value="XHH50081.1"/>
    <property type="molecule type" value="Genomic_DNA"/>
</dbReference>
<sequence>MITVLDISAPAAVQDLGRFGLRRFGIGHAGAMDTLALRAGNLLLGNPETAAAVEIALGGMAVRFERDSTFCITGALYQGDLDGEAVHSYWRYGARRGQTLRLTRAVHGMYGYLCVRGGINAPDTLGAKSTDLNAAFGGLHGRLLQAGDTLPLAGDDALLPRLGIAPIGFSNHIHALISSEYQHFTRKAHYRFWQNAWTLQSNSNRMGYRFGGGVLERARDVEMPSHAVQFGTVQVPPNGQPIVLMADCQTTGGYPKIACVAQADLGRLAQIRFGGSVRFHIATAEEAAKLRRRNEAYLNQIRMIVREKC</sequence>
<dbReference type="AlphaFoldDB" id="A0ABD8B8K9"/>
<keyword evidence="3" id="KW-0067">ATP-binding</keyword>
<dbReference type="PANTHER" id="PTHR43309">
    <property type="entry name" value="5-OXOPROLINASE SUBUNIT C"/>
    <property type="match status" value="1"/>
</dbReference>
<organism evidence="5 6">
    <name type="scientific">Conchiformibius kuhniae</name>
    <dbReference type="NCBI Taxonomy" id="211502"/>
    <lineage>
        <taxon>Bacteria</taxon>
        <taxon>Pseudomonadati</taxon>
        <taxon>Pseudomonadota</taxon>
        <taxon>Betaproteobacteria</taxon>
        <taxon>Neisseriales</taxon>
        <taxon>Neisseriaceae</taxon>
        <taxon>Conchiformibius</taxon>
    </lineage>
</organism>
<dbReference type="KEGG" id="ckh:LVJ77_12100"/>
<evidence type="ECO:0000259" key="4">
    <source>
        <dbReference type="SMART" id="SM00797"/>
    </source>
</evidence>
<dbReference type="InterPro" id="IPR052708">
    <property type="entry name" value="PxpC"/>
</dbReference>
<keyword evidence="6" id="KW-1185">Reference proteome</keyword>
<evidence type="ECO:0000313" key="6">
    <source>
        <dbReference type="Proteomes" id="UP000831534"/>
    </source>
</evidence>
<reference evidence="5 6" key="1">
    <citation type="journal article" date="2022" name="Res Sq">
        <title>Evolution of multicellular longitudinally dividing oral cavity symbionts (Neisseriaceae).</title>
        <authorList>
            <person name="Nyongesa S."/>
            <person name="Weber P."/>
            <person name="Bernet E."/>
            <person name="Pullido F."/>
            <person name="Nieckarz M."/>
            <person name="Delaby M."/>
            <person name="Nieves C."/>
            <person name="Viehboeck T."/>
            <person name="Krause N."/>
            <person name="Rivera-Millot A."/>
            <person name="Nakamura A."/>
            <person name="Vischer N."/>
            <person name="VanNieuwenhze M."/>
            <person name="Brun Y."/>
            <person name="Cava F."/>
            <person name="Bulgheresi S."/>
            <person name="Veyrier F."/>
        </authorList>
    </citation>
    <scope>NUCLEOTIDE SEQUENCE [LARGE SCALE GENOMIC DNA]</scope>
    <source>
        <strain evidence="5 6">17694</strain>
    </source>
</reference>
<dbReference type="SUPFAM" id="SSF50891">
    <property type="entry name" value="Cyclophilin-like"/>
    <property type="match status" value="1"/>
</dbReference>
<dbReference type="Pfam" id="PF02626">
    <property type="entry name" value="CT_A_B"/>
    <property type="match status" value="1"/>
</dbReference>
<accession>A0ABD8B8K9</accession>
<dbReference type="RefSeq" id="WP_027008893.1">
    <property type="nucleotide sequence ID" value="NZ_CP091521.1"/>
</dbReference>
<keyword evidence="1" id="KW-0547">Nucleotide-binding</keyword>
<dbReference type="InterPro" id="IPR003778">
    <property type="entry name" value="CT_A_B"/>
</dbReference>
<evidence type="ECO:0000313" key="5">
    <source>
        <dbReference type="EMBL" id="XHH50081.1"/>
    </source>
</evidence>
<dbReference type="NCBIfam" id="TIGR00724">
    <property type="entry name" value="urea_amlyse_rel"/>
    <property type="match status" value="1"/>
</dbReference>
<dbReference type="SMART" id="SM00797">
    <property type="entry name" value="AHS2"/>
    <property type="match status" value="1"/>
</dbReference>
<proteinExistence type="predicted"/>
<dbReference type="Proteomes" id="UP000831534">
    <property type="component" value="Chromosome"/>
</dbReference>
<evidence type="ECO:0000256" key="3">
    <source>
        <dbReference type="ARBA" id="ARBA00022840"/>
    </source>
</evidence>
<dbReference type="GO" id="GO:0016787">
    <property type="term" value="F:hydrolase activity"/>
    <property type="evidence" value="ECO:0007669"/>
    <property type="project" value="UniProtKB-KW"/>
</dbReference>
<evidence type="ECO:0000256" key="2">
    <source>
        <dbReference type="ARBA" id="ARBA00022801"/>
    </source>
</evidence>
<dbReference type="GO" id="GO:0005524">
    <property type="term" value="F:ATP binding"/>
    <property type="evidence" value="ECO:0007669"/>
    <property type="project" value="UniProtKB-KW"/>
</dbReference>